<proteinExistence type="predicted"/>
<feature type="region of interest" description="Disordered" evidence="1">
    <location>
        <begin position="51"/>
        <end position="179"/>
    </location>
</feature>
<dbReference type="AlphaFoldDB" id="A0A7Z2G6F0"/>
<dbReference type="SUPFAM" id="SSF117396">
    <property type="entry name" value="TM1631-like"/>
    <property type="match status" value="1"/>
</dbReference>
<dbReference type="InterPro" id="IPR036520">
    <property type="entry name" value="UPF0759_sf"/>
</dbReference>
<feature type="compositionally biased region" description="Basic and acidic residues" evidence="1">
    <location>
        <begin position="51"/>
        <end position="75"/>
    </location>
</feature>
<organism evidence="2 3">
    <name type="scientific">Paraburkholderia acidiphila</name>
    <dbReference type="NCBI Taxonomy" id="2571747"/>
    <lineage>
        <taxon>Bacteria</taxon>
        <taxon>Pseudomonadati</taxon>
        <taxon>Pseudomonadota</taxon>
        <taxon>Betaproteobacteria</taxon>
        <taxon>Burkholderiales</taxon>
        <taxon>Burkholderiaceae</taxon>
        <taxon>Paraburkholderia</taxon>
    </lineage>
</organism>
<protein>
    <submittedName>
        <fullName evidence="2">DUF72 domain-containing protein</fullName>
    </submittedName>
</protein>
<dbReference type="Proteomes" id="UP000434209">
    <property type="component" value="Chromosome 1"/>
</dbReference>
<dbReference type="KEGG" id="pacp:FAZ97_02595"/>
<name>A0A7Z2G6F0_9BURK</name>
<dbReference type="EMBL" id="CP046909">
    <property type="protein sequence ID" value="QGZ56052.1"/>
    <property type="molecule type" value="Genomic_DNA"/>
</dbReference>
<feature type="region of interest" description="Disordered" evidence="1">
    <location>
        <begin position="511"/>
        <end position="536"/>
    </location>
</feature>
<keyword evidence="3" id="KW-1185">Reference proteome</keyword>
<feature type="compositionally biased region" description="Low complexity" evidence="1">
    <location>
        <begin position="90"/>
        <end position="101"/>
    </location>
</feature>
<evidence type="ECO:0000313" key="3">
    <source>
        <dbReference type="Proteomes" id="UP000434209"/>
    </source>
</evidence>
<evidence type="ECO:0000313" key="2">
    <source>
        <dbReference type="EMBL" id="QGZ56052.1"/>
    </source>
</evidence>
<accession>A0A7Z2G6F0</accession>
<gene>
    <name evidence="2" type="ORF">FAZ97_02595</name>
</gene>
<dbReference type="Pfam" id="PF01904">
    <property type="entry name" value="DUF72"/>
    <property type="match status" value="1"/>
</dbReference>
<dbReference type="InterPro" id="IPR002763">
    <property type="entry name" value="DUF72"/>
</dbReference>
<dbReference type="OrthoDB" id="9780310at2"/>
<feature type="compositionally biased region" description="Basic and acidic residues" evidence="1">
    <location>
        <begin position="144"/>
        <end position="162"/>
    </location>
</feature>
<dbReference type="PANTHER" id="PTHR30348:SF4">
    <property type="entry name" value="DUF72 DOMAIN-CONTAINING PROTEIN"/>
    <property type="match status" value="1"/>
</dbReference>
<feature type="compositionally biased region" description="Basic and acidic residues" evidence="1">
    <location>
        <begin position="511"/>
        <end position="520"/>
    </location>
</feature>
<dbReference type="Gene3D" id="3.20.20.410">
    <property type="entry name" value="Protein of unknown function UPF0759"/>
    <property type="match status" value="1"/>
</dbReference>
<evidence type="ECO:0000256" key="1">
    <source>
        <dbReference type="SAM" id="MobiDB-lite"/>
    </source>
</evidence>
<reference evidence="2 3" key="1">
    <citation type="submission" date="2019-12" db="EMBL/GenBank/DDBJ databases">
        <title>Paraburkholderia acidiphila 7Q-K02 sp. nov and Paraburkholderia acidisoli DHF22 sp. nov., two strains isolated from forest soil.</title>
        <authorList>
            <person name="Gao Z."/>
            <person name="Qiu L."/>
        </authorList>
    </citation>
    <scope>NUCLEOTIDE SEQUENCE [LARGE SCALE GENOMIC DNA]</scope>
    <source>
        <strain evidence="2 3">7Q-K02</strain>
    </source>
</reference>
<dbReference type="PANTHER" id="PTHR30348">
    <property type="entry name" value="UNCHARACTERIZED PROTEIN YECE"/>
    <property type="match status" value="1"/>
</dbReference>
<sequence length="536" mass="57755">MPQGRPQRDNAAVVAPVYVREAALKQAAARFAAPPAHQRVPLLRLTRAASLHDRHQDATARRNRMNERDDGHDLFGDMTLGSANDSGPDAAHPAVRPAARPVTRHNAPKAEDRAEPQPDLFGFSAPVPAPRAATQSASRRPARATHDDDAEIEARDEGEPRPKPPKKPAPSGDAPKRRGRGVLPAVATQDTLDVAAALPASVRLGTSSWSFPGWRGIVYGEDYSQSKLARDGLSAYGAHPLLRSVSIDRSFYAPLTVTDYLRYAQQVPDHFRFIVKAPALVTDASVRGERGEPVSANPCFLNAELAAREFVEPCLAGLGSKAGALVFQFPPLPDQLVADPAAFVERLTAFLAALPPLPKPTEPGAAGDGPCYAIEIRDAILLTPRFVRTLRAAGVRYCVGLHARMPDPLRQAAALALMDGEAPSGPLIVRWSLHSGFKYEQAKARYEPFDKLVDEDPHTRVTLAELAARYAMAGQPVLITTNNKAEGSAPLTCAKLARAIADEMERLRGEMALDAARDATPDEASPGVQEEEHNED</sequence>